<dbReference type="STRING" id="3983.A0A199U9J9"/>
<dbReference type="Gene3D" id="3.30.710.10">
    <property type="entry name" value="Potassium Channel Kv1.1, Chain A"/>
    <property type="match status" value="2"/>
</dbReference>
<accession>A0A199U9J9</accession>
<dbReference type="PROSITE" id="PS50097">
    <property type="entry name" value="BTB"/>
    <property type="match status" value="1"/>
</dbReference>
<comment type="pathway">
    <text evidence="1">Protein modification; protein ubiquitination.</text>
</comment>
<evidence type="ECO:0000259" key="2">
    <source>
        <dbReference type="PROSITE" id="PS50097"/>
    </source>
</evidence>
<dbReference type="EMBL" id="KV451340">
    <property type="protein sequence ID" value="OAY21296.1"/>
    <property type="molecule type" value="Genomic_DNA"/>
</dbReference>
<dbReference type="Pfam" id="PF26522">
    <property type="entry name" value="ARM_6"/>
    <property type="match status" value="1"/>
</dbReference>
<dbReference type="InterPro" id="IPR000210">
    <property type="entry name" value="BTB/POZ_dom"/>
</dbReference>
<sequence>MSSSKQAATENNRGISGHMYTLHKRLFHALSLGTRVYDGKESKWQCTDIEIQRHVIRSISSFLDCISGDTTHHPLVKDSLADIVGAIVWILQNKSKAVLSMATNAVVNLINVVPNSLLQSYLLDMVHPLSSLLLLHQVDVSISCATALNMIFSNLSVKGERKVWDILIETESVSRIASGIREFSDGVMPIECFKGMASLLSTILHRWPPSRYTVWNDAKLLEVLEVMRVKPDFSVKVAVMKLYTTIALCGNGAKKLLEKGESLLHIMVLCMGRSHPISVRIEGFRLAQCLAKNEEGCLKMMSLCCDPFVKAIIDGMSGWTSHSGKIANDQMSLLLEACHLALISRWAGEHHDCLWEHGIDRVLLKLLLHDFQDEPLQQLLSLEEQLSIAREGLKANFLLGLRPYVWDLLGWLAIHCREDFNPNIQGCELRIGILITCACISFVDSIRKGHQICQNDVADTLRSEAASRAVMMMIYSPCKYIATKASDMLYEILRPTSKEHLKRLMHMLKIRPSMDNVGMPNMLQTSINLVALVCYSGIPQYQSHIVENGGIHALMDLIWWCLRNDIHIGRLSLAPHLHNTLSERTCCWICKEDWEGNNILLLYGLWGLAELMHSGSSGNTVEIFGGQVDYTEAQFVSTLQGICSDNSGTSPGIKWYAAFILKYFGLYGFPCKLGRHIVKALNMNEYADVQLILTNGNSLSVHGVILSAQCPPLLPSEEMSHYEKASNGSSGGYDTKSKPEKLHKEIRLSSHVDNLALAKLLEYVYVGYLNAGEEPLKKVKILAKRCNLQSLLIMFGRRHPKWGTPFPRYDLSLALAPAGLYFSDVMLEAKANESISWTCTICSKSVPHMHCHKVVLWSRCDYLRALLQSGMRESNSQTIKVPVSWEAMIRLVNWLYTDELPRPPSGCLWINMKSEERLAVLQPYLELCRLAEFWFLEEVQDISYRVIVSCVDSARHLSIKIIKIAADFCIWKLVEVAANFLAPSYRQLCQSGELEALDEEVIDMIRTASVRLSQEG</sequence>
<dbReference type="AlphaFoldDB" id="A0A199U9J9"/>
<gene>
    <name evidence="3" type="ORF">MANES_S100200</name>
</gene>
<dbReference type="SUPFAM" id="SSF48371">
    <property type="entry name" value="ARM repeat"/>
    <property type="match status" value="2"/>
</dbReference>
<reference evidence="3" key="1">
    <citation type="submission" date="2016-02" db="EMBL/GenBank/DDBJ databases">
        <title>WGS assembly of Manihot esculenta.</title>
        <authorList>
            <person name="Bredeson J.V."/>
            <person name="Prochnik S.E."/>
            <person name="Lyons J.B."/>
            <person name="Schmutz J."/>
            <person name="Grimwood J."/>
            <person name="Vrebalov J."/>
            <person name="Bart R.S."/>
            <person name="Amuge T."/>
            <person name="Ferguson M.E."/>
            <person name="Green R."/>
            <person name="Putnam N."/>
            <person name="Stites J."/>
            <person name="Rounsley S."/>
            <person name="Rokhsar D.S."/>
        </authorList>
    </citation>
    <scope>NUCLEOTIDE SEQUENCE [LARGE SCALE GENOMIC DNA]</scope>
    <source>
        <tissue evidence="3">Leaf</tissue>
    </source>
</reference>
<organism evidence="3">
    <name type="scientific">Manihot esculenta</name>
    <name type="common">Cassava</name>
    <name type="synonym">Jatropha manihot</name>
    <dbReference type="NCBI Taxonomy" id="3983"/>
    <lineage>
        <taxon>Eukaryota</taxon>
        <taxon>Viridiplantae</taxon>
        <taxon>Streptophyta</taxon>
        <taxon>Embryophyta</taxon>
        <taxon>Tracheophyta</taxon>
        <taxon>Spermatophyta</taxon>
        <taxon>Magnoliopsida</taxon>
        <taxon>eudicotyledons</taxon>
        <taxon>Gunneridae</taxon>
        <taxon>Pentapetalae</taxon>
        <taxon>rosids</taxon>
        <taxon>fabids</taxon>
        <taxon>Malpighiales</taxon>
        <taxon>Euphorbiaceae</taxon>
        <taxon>Crotonoideae</taxon>
        <taxon>Manihoteae</taxon>
        <taxon>Manihot</taxon>
    </lineage>
</organism>
<dbReference type="Pfam" id="PF00651">
    <property type="entry name" value="BTB"/>
    <property type="match status" value="1"/>
</dbReference>
<feature type="domain" description="BTB" evidence="2">
    <location>
        <begin position="823"/>
        <end position="904"/>
    </location>
</feature>
<evidence type="ECO:0000313" key="3">
    <source>
        <dbReference type="EMBL" id="OAY21296.1"/>
    </source>
</evidence>
<dbReference type="PANTHER" id="PTHR35918">
    <property type="entry name" value="OS06G0674800 PROTEIN"/>
    <property type="match status" value="1"/>
</dbReference>
<proteinExistence type="predicted"/>
<name>A0A199U9J9_MANES</name>
<dbReference type="InterPro" id="IPR059007">
    <property type="entry name" value="ARM_At1g04390"/>
</dbReference>
<protein>
    <recommendedName>
        <fullName evidence="2">BTB domain-containing protein</fullName>
    </recommendedName>
</protein>
<dbReference type="InterPro" id="IPR016024">
    <property type="entry name" value="ARM-type_fold"/>
</dbReference>
<dbReference type="SUPFAM" id="SSF54695">
    <property type="entry name" value="POZ domain"/>
    <property type="match status" value="2"/>
</dbReference>
<dbReference type="InterPro" id="IPR011333">
    <property type="entry name" value="SKP1/BTB/POZ_sf"/>
</dbReference>
<dbReference type="PANTHER" id="PTHR35918:SF1">
    <property type="entry name" value="BTB DOMAIN-CONTAINING PROTEIN"/>
    <property type="match status" value="1"/>
</dbReference>
<dbReference type="InterPro" id="IPR044953">
    <property type="entry name" value="At1g04390-like"/>
</dbReference>
<evidence type="ECO:0000256" key="1">
    <source>
        <dbReference type="ARBA" id="ARBA00004906"/>
    </source>
</evidence>
<dbReference type="OMA" id="CLNILFT"/>
<dbReference type="CDD" id="cd18186">
    <property type="entry name" value="BTB_POZ_ZBTB_KLHL-like"/>
    <property type="match status" value="1"/>
</dbReference>